<evidence type="ECO:0000256" key="1">
    <source>
        <dbReference type="SAM" id="MobiDB-lite"/>
    </source>
</evidence>
<proteinExistence type="predicted"/>
<keyword evidence="3" id="KW-1185">Reference proteome</keyword>
<evidence type="ECO:0000313" key="2">
    <source>
        <dbReference type="EMBL" id="KAG1778093.1"/>
    </source>
</evidence>
<evidence type="ECO:0000313" key="3">
    <source>
        <dbReference type="Proteomes" id="UP000714275"/>
    </source>
</evidence>
<feature type="region of interest" description="Disordered" evidence="1">
    <location>
        <begin position="356"/>
        <end position="376"/>
    </location>
</feature>
<protein>
    <submittedName>
        <fullName evidence="2">Uncharacterized protein</fullName>
    </submittedName>
</protein>
<dbReference type="EMBL" id="JABBWD010000017">
    <property type="protein sequence ID" value="KAG1778093.1"/>
    <property type="molecule type" value="Genomic_DNA"/>
</dbReference>
<dbReference type="AlphaFoldDB" id="A0A9P6ZX94"/>
<gene>
    <name evidence="2" type="ORF">EV702DRAFT_1044790</name>
</gene>
<name>A0A9P6ZX94_9AGAM</name>
<dbReference type="OrthoDB" id="2693524at2759"/>
<sequence length="376" mass="40851">MHIHYKHVVTENKLVFSNASCKTELPFLCDMSKLPSVIRTDPLLSGKIATLKDTLGPLSESSQLAENDLATTVEEEEALNIIYKDEEWGGLQEDDTQENSDKAVKVYQPPIKGFSHVYCVKKITPCVPSDPNLKILDAAPKTAVLVLPKKTPCMSAEKDPTNTMSLCQDYKRLKTKCFLIPGKSKQKSTPPANPTPASPITTTSTPKPGPAAKVRPAPAPKPKGKGKAEDVSAILAAPQGTAPGLVGTLRPYVEIMVNRKRKAIEIEEDSSESEQDNGNDAKDAYMAGRVNGLHTFVSMFEKAFGVLKKEVTEIDGYLTHTQVVRIHEKGLAQSFHHTNGPLQSHQLSAIVESLASSGQMAKNPHSKARNTASIYS</sequence>
<reference evidence="2" key="1">
    <citation type="journal article" date="2020" name="New Phytol.">
        <title>Comparative genomics reveals dynamic genome evolution in host specialist ectomycorrhizal fungi.</title>
        <authorList>
            <person name="Lofgren L.A."/>
            <person name="Nguyen N.H."/>
            <person name="Vilgalys R."/>
            <person name="Ruytinx J."/>
            <person name="Liao H.L."/>
            <person name="Branco S."/>
            <person name="Kuo A."/>
            <person name="LaButti K."/>
            <person name="Lipzen A."/>
            <person name="Andreopoulos W."/>
            <person name="Pangilinan J."/>
            <person name="Riley R."/>
            <person name="Hundley H."/>
            <person name="Na H."/>
            <person name="Barry K."/>
            <person name="Grigoriev I.V."/>
            <person name="Stajich J.E."/>
            <person name="Kennedy P.G."/>
        </authorList>
    </citation>
    <scope>NUCLEOTIDE SEQUENCE</scope>
    <source>
        <strain evidence="2">DOB743</strain>
    </source>
</reference>
<comment type="caution">
    <text evidence="2">The sequence shown here is derived from an EMBL/GenBank/DDBJ whole genome shotgun (WGS) entry which is preliminary data.</text>
</comment>
<accession>A0A9P6ZX94</accession>
<feature type="compositionally biased region" description="Low complexity" evidence="1">
    <location>
        <begin position="198"/>
        <end position="216"/>
    </location>
</feature>
<feature type="region of interest" description="Disordered" evidence="1">
    <location>
        <begin position="181"/>
        <end position="228"/>
    </location>
</feature>
<dbReference type="Proteomes" id="UP000714275">
    <property type="component" value="Unassembled WGS sequence"/>
</dbReference>
<organism evidence="2 3">
    <name type="scientific">Suillus placidus</name>
    <dbReference type="NCBI Taxonomy" id="48579"/>
    <lineage>
        <taxon>Eukaryota</taxon>
        <taxon>Fungi</taxon>
        <taxon>Dikarya</taxon>
        <taxon>Basidiomycota</taxon>
        <taxon>Agaricomycotina</taxon>
        <taxon>Agaricomycetes</taxon>
        <taxon>Agaricomycetidae</taxon>
        <taxon>Boletales</taxon>
        <taxon>Suillineae</taxon>
        <taxon>Suillaceae</taxon>
        <taxon>Suillus</taxon>
    </lineage>
</organism>